<dbReference type="AlphaFoldDB" id="K1PHM2"/>
<organism evidence="2">
    <name type="scientific">Magallana gigas</name>
    <name type="common">Pacific oyster</name>
    <name type="synonym">Crassostrea gigas</name>
    <dbReference type="NCBI Taxonomy" id="29159"/>
    <lineage>
        <taxon>Eukaryota</taxon>
        <taxon>Metazoa</taxon>
        <taxon>Spiralia</taxon>
        <taxon>Lophotrochozoa</taxon>
        <taxon>Mollusca</taxon>
        <taxon>Bivalvia</taxon>
        <taxon>Autobranchia</taxon>
        <taxon>Pteriomorphia</taxon>
        <taxon>Ostreida</taxon>
        <taxon>Ostreoidea</taxon>
        <taxon>Ostreidae</taxon>
        <taxon>Magallana</taxon>
    </lineage>
</organism>
<proteinExistence type="predicted"/>
<dbReference type="InterPro" id="IPR036149">
    <property type="entry name" value="APC_N_sf"/>
</dbReference>
<dbReference type="SUPFAM" id="SSF58050">
    <property type="entry name" value="N-terminal coiled coil domain from apc"/>
    <property type="match status" value="1"/>
</dbReference>
<sequence>MTSYDELLKQVESLKAENSHLRQELNESTSHPESALDVFVGLDGDSDIDVIYDNEDGIHVFQQGGGGEGRDHDVDGK</sequence>
<dbReference type="Pfam" id="PF16689">
    <property type="entry name" value="APC_N_CC"/>
    <property type="match status" value="1"/>
</dbReference>
<dbReference type="EMBL" id="JH819191">
    <property type="protein sequence ID" value="EKC21033.1"/>
    <property type="molecule type" value="Genomic_DNA"/>
</dbReference>
<dbReference type="InterPro" id="IPR032038">
    <property type="entry name" value="APC_N"/>
</dbReference>
<dbReference type="InParanoid" id="K1PHM2"/>
<gene>
    <name evidence="2" type="ORF">CGI_10004759</name>
</gene>
<name>K1PHM2_MAGGI</name>
<evidence type="ECO:0000313" key="2">
    <source>
        <dbReference type="EMBL" id="EKC21033.1"/>
    </source>
</evidence>
<feature type="domain" description="Adenomatous polyposis coli N-terminal dimerisation" evidence="1">
    <location>
        <begin position="3"/>
        <end position="31"/>
    </location>
</feature>
<dbReference type="HOGENOM" id="CLU_2640525_0_0_1"/>
<reference evidence="2" key="1">
    <citation type="journal article" date="2012" name="Nature">
        <title>The oyster genome reveals stress adaptation and complexity of shell formation.</title>
        <authorList>
            <person name="Zhang G."/>
            <person name="Fang X."/>
            <person name="Guo X."/>
            <person name="Li L."/>
            <person name="Luo R."/>
            <person name="Xu F."/>
            <person name="Yang P."/>
            <person name="Zhang L."/>
            <person name="Wang X."/>
            <person name="Qi H."/>
            <person name="Xiong Z."/>
            <person name="Que H."/>
            <person name="Xie Y."/>
            <person name="Holland P.W."/>
            <person name="Paps J."/>
            <person name="Zhu Y."/>
            <person name="Wu F."/>
            <person name="Chen Y."/>
            <person name="Wang J."/>
            <person name="Peng C."/>
            <person name="Meng J."/>
            <person name="Yang L."/>
            <person name="Liu J."/>
            <person name="Wen B."/>
            <person name="Zhang N."/>
            <person name="Huang Z."/>
            <person name="Zhu Q."/>
            <person name="Feng Y."/>
            <person name="Mount A."/>
            <person name="Hedgecock D."/>
            <person name="Xu Z."/>
            <person name="Liu Y."/>
            <person name="Domazet-Loso T."/>
            <person name="Du Y."/>
            <person name="Sun X."/>
            <person name="Zhang S."/>
            <person name="Liu B."/>
            <person name="Cheng P."/>
            <person name="Jiang X."/>
            <person name="Li J."/>
            <person name="Fan D."/>
            <person name="Wang W."/>
            <person name="Fu W."/>
            <person name="Wang T."/>
            <person name="Wang B."/>
            <person name="Zhang J."/>
            <person name="Peng Z."/>
            <person name="Li Y."/>
            <person name="Li N."/>
            <person name="Wang J."/>
            <person name="Chen M."/>
            <person name="He Y."/>
            <person name="Tan F."/>
            <person name="Song X."/>
            <person name="Zheng Q."/>
            <person name="Huang R."/>
            <person name="Yang H."/>
            <person name="Du X."/>
            <person name="Chen L."/>
            <person name="Yang M."/>
            <person name="Gaffney P.M."/>
            <person name="Wang S."/>
            <person name="Luo L."/>
            <person name="She Z."/>
            <person name="Ming Y."/>
            <person name="Huang W."/>
            <person name="Zhang S."/>
            <person name="Huang B."/>
            <person name="Zhang Y."/>
            <person name="Qu T."/>
            <person name="Ni P."/>
            <person name="Miao G."/>
            <person name="Wang J."/>
            <person name="Wang Q."/>
            <person name="Steinberg C.E."/>
            <person name="Wang H."/>
            <person name="Li N."/>
            <person name="Qian L."/>
            <person name="Zhang G."/>
            <person name="Li Y."/>
            <person name="Yang H."/>
            <person name="Liu X."/>
            <person name="Wang J."/>
            <person name="Yin Y."/>
            <person name="Wang J."/>
        </authorList>
    </citation>
    <scope>NUCLEOTIDE SEQUENCE [LARGE SCALE GENOMIC DNA]</scope>
    <source>
        <strain evidence="2">05x7-T-G4-1.051#20</strain>
    </source>
</reference>
<dbReference type="Gene3D" id="1.20.5.10">
    <property type="match status" value="1"/>
</dbReference>
<accession>K1PHM2</accession>
<protein>
    <recommendedName>
        <fullName evidence="1">Adenomatous polyposis coli N-terminal dimerisation domain-containing protein</fullName>
    </recommendedName>
</protein>
<evidence type="ECO:0000259" key="1">
    <source>
        <dbReference type="Pfam" id="PF16689"/>
    </source>
</evidence>